<dbReference type="Gene3D" id="1.20.1560.10">
    <property type="entry name" value="ABC transporter type 1, transmembrane domain"/>
    <property type="match status" value="1"/>
</dbReference>
<dbReference type="InterPro" id="IPR011527">
    <property type="entry name" value="ABC1_TM_dom"/>
</dbReference>
<comment type="subcellular location">
    <subcellularLocation>
        <location evidence="1">Cell membrane</location>
        <topology evidence="1">Multi-pass membrane protein</topology>
    </subcellularLocation>
</comment>
<keyword evidence="5" id="KW-0547">Nucleotide-binding</keyword>
<dbReference type="PROSITE" id="PS50893">
    <property type="entry name" value="ABC_TRANSPORTER_2"/>
    <property type="match status" value="1"/>
</dbReference>
<dbReference type="PROSITE" id="PS50929">
    <property type="entry name" value="ABC_TM1F"/>
    <property type="match status" value="1"/>
</dbReference>
<dbReference type="InterPro" id="IPR003593">
    <property type="entry name" value="AAA+_ATPase"/>
</dbReference>
<dbReference type="OrthoDB" id="9760168at2"/>
<dbReference type="InterPro" id="IPR036640">
    <property type="entry name" value="ABC1_TM_sf"/>
</dbReference>
<evidence type="ECO:0000256" key="9">
    <source>
        <dbReference type="SAM" id="Phobius"/>
    </source>
</evidence>
<proteinExistence type="predicted"/>
<evidence type="ECO:0000313" key="12">
    <source>
        <dbReference type="EMBL" id="ACU91368.1"/>
    </source>
</evidence>
<feature type="transmembrane region" description="Helical" evidence="9">
    <location>
        <begin position="166"/>
        <end position="184"/>
    </location>
</feature>
<dbReference type="InterPro" id="IPR017871">
    <property type="entry name" value="ABC_transporter-like_CS"/>
</dbReference>
<dbReference type="FunFam" id="3.40.50.300:FF:000221">
    <property type="entry name" value="Multidrug ABC transporter ATP-binding protein"/>
    <property type="match status" value="1"/>
</dbReference>
<organism evidence="12 13">
    <name type="scientific">Desulfomicrobium baculatum (strain DSM 4028 / VKM B-1378 / X)</name>
    <name type="common">Desulfovibrio baculatus</name>
    <dbReference type="NCBI Taxonomy" id="525897"/>
    <lineage>
        <taxon>Bacteria</taxon>
        <taxon>Pseudomonadati</taxon>
        <taxon>Thermodesulfobacteriota</taxon>
        <taxon>Desulfovibrionia</taxon>
        <taxon>Desulfovibrionales</taxon>
        <taxon>Desulfomicrobiaceae</taxon>
        <taxon>Desulfomicrobium</taxon>
    </lineage>
</organism>
<dbReference type="InterPro" id="IPR039421">
    <property type="entry name" value="Type_1_exporter"/>
</dbReference>
<dbReference type="PANTHER" id="PTHR43394">
    <property type="entry name" value="ATP-DEPENDENT PERMEASE MDL1, MITOCHONDRIAL"/>
    <property type="match status" value="1"/>
</dbReference>
<keyword evidence="3" id="KW-1003">Cell membrane</keyword>
<evidence type="ECO:0000256" key="3">
    <source>
        <dbReference type="ARBA" id="ARBA00022475"/>
    </source>
</evidence>
<reference evidence="12 13" key="1">
    <citation type="journal article" date="2009" name="Stand. Genomic Sci.">
        <title>Complete genome sequence of Desulfomicrobium baculatum type strain (X).</title>
        <authorList>
            <person name="Copeland A."/>
            <person name="Spring S."/>
            <person name="Goker M."/>
            <person name="Schneider S."/>
            <person name="Lapidus A."/>
            <person name="Del Rio T.G."/>
            <person name="Tice H."/>
            <person name="Cheng J.F."/>
            <person name="Chen F."/>
            <person name="Nolan M."/>
            <person name="Bruce D."/>
            <person name="Goodwin L."/>
            <person name="Pitluck S."/>
            <person name="Ivanova N."/>
            <person name="Mavrommatis K."/>
            <person name="Ovchinnikova G."/>
            <person name="Pati A."/>
            <person name="Chen A."/>
            <person name="Palaniappan K."/>
            <person name="Land M."/>
            <person name="Hauser L."/>
            <person name="Chang Y.J."/>
            <person name="Jeffries C.C."/>
            <person name="Meincke L."/>
            <person name="Sims D."/>
            <person name="Brettin T."/>
            <person name="Detter J.C."/>
            <person name="Han C."/>
            <person name="Chain P."/>
            <person name="Bristow J."/>
            <person name="Eisen J.A."/>
            <person name="Markowitz V."/>
            <person name="Hugenholtz P."/>
            <person name="Kyrpides N.C."/>
            <person name="Klenk H.P."/>
            <person name="Lucas S."/>
        </authorList>
    </citation>
    <scope>NUCLEOTIDE SEQUENCE [LARGE SCALE GENOMIC DNA]</scope>
    <source>
        <strain evidence="13">DSM 4028 / VKM B-1378 / X</strain>
    </source>
</reference>
<evidence type="ECO:0000256" key="8">
    <source>
        <dbReference type="ARBA" id="ARBA00023136"/>
    </source>
</evidence>
<dbReference type="RefSeq" id="WP_015775455.1">
    <property type="nucleotide sequence ID" value="NC_013173.1"/>
</dbReference>
<dbReference type="Proteomes" id="UP000002216">
    <property type="component" value="Chromosome"/>
</dbReference>
<dbReference type="SUPFAM" id="SSF90123">
    <property type="entry name" value="ABC transporter transmembrane region"/>
    <property type="match status" value="1"/>
</dbReference>
<evidence type="ECO:0000256" key="4">
    <source>
        <dbReference type="ARBA" id="ARBA00022692"/>
    </source>
</evidence>
<dbReference type="GO" id="GO:0016887">
    <property type="term" value="F:ATP hydrolysis activity"/>
    <property type="evidence" value="ECO:0007669"/>
    <property type="project" value="InterPro"/>
</dbReference>
<dbReference type="InterPro" id="IPR003439">
    <property type="entry name" value="ABC_transporter-like_ATP-bd"/>
</dbReference>
<dbReference type="HOGENOM" id="CLU_000604_84_3_7"/>
<evidence type="ECO:0000256" key="6">
    <source>
        <dbReference type="ARBA" id="ARBA00022840"/>
    </source>
</evidence>
<feature type="domain" description="ABC transporter" evidence="10">
    <location>
        <begin position="342"/>
        <end position="577"/>
    </location>
</feature>
<evidence type="ECO:0000259" key="11">
    <source>
        <dbReference type="PROSITE" id="PS50929"/>
    </source>
</evidence>
<sequence>MTDPQNSTFRLLKRSLGYFLPYKLHIALAMSGLGIVAACTAGAAYLVQPALDEIFIKKDASALMFVPLLLVGVFLAKGLGLFVQKFLMSYCGLKVLERLRYELFAKIICLPVDFFGETRVGMLMSRIISDVNLISASLPELIRIIQHSLTMVGLIGLTIYRDPKLAFWACLVFPLAIYPVVYFGRKLRKVGRKYQSKIADISSHLQESFNGLRVVKAFAAEDIEKEKFGQTSNNLVKISIKGAIYNQLSSPLMELIGAVGAGLVIWYGGREVIAGNRTPGEFFSFLTALVMLYDPFKSISQANNTIQQAMAGAERVFEILDSEELSEETGGKEVYTPPFSSLSFKNVSFNYPGTQEPALKDINLEIKAGERVAFVGQSGAGKTSLVQLIPRFHDCQKGEIRLNGQPLHDYTLPSLRTNIGIVSQDPFLFNLTVAENIAYGQQELDRKAVEQAAKAAYAHDFILELSQGYDTVVGEKGVKLSGGQKQRLTIARAIMKDPSLLILDEATSALDTESERIVQQALENLMQGRTSLIIAHRLSTILSADKIVVMQGGQILDVGTHVQLLDNCPTYQKLYNLQFTTSEVSPNV</sequence>
<gene>
    <name evidence="12" type="ordered locus">Dbac_3296</name>
</gene>
<keyword evidence="13" id="KW-1185">Reference proteome</keyword>
<dbReference type="eggNOG" id="COG1132">
    <property type="taxonomic scope" value="Bacteria"/>
</dbReference>
<dbReference type="SUPFAM" id="SSF52540">
    <property type="entry name" value="P-loop containing nucleoside triphosphate hydrolases"/>
    <property type="match status" value="1"/>
</dbReference>
<dbReference type="Gene3D" id="3.40.50.300">
    <property type="entry name" value="P-loop containing nucleotide triphosphate hydrolases"/>
    <property type="match status" value="1"/>
</dbReference>
<keyword evidence="7 9" id="KW-1133">Transmembrane helix</keyword>
<dbReference type="PANTHER" id="PTHR43394:SF1">
    <property type="entry name" value="ATP-BINDING CASSETTE SUB-FAMILY B MEMBER 10, MITOCHONDRIAL"/>
    <property type="match status" value="1"/>
</dbReference>
<dbReference type="Pfam" id="PF00005">
    <property type="entry name" value="ABC_tran"/>
    <property type="match status" value="1"/>
</dbReference>
<feature type="transmembrane region" description="Helical" evidence="9">
    <location>
        <begin position="60"/>
        <end position="83"/>
    </location>
</feature>
<keyword evidence="2" id="KW-0813">Transport</keyword>
<dbReference type="CDD" id="cd18552">
    <property type="entry name" value="ABC_6TM_MsbA_like"/>
    <property type="match status" value="1"/>
</dbReference>
<keyword evidence="8 9" id="KW-0472">Membrane</keyword>
<dbReference type="EMBL" id="CP001629">
    <property type="protein sequence ID" value="ACU91368.1"/>
    <property type="molecule type" value="Genomic_DNA"/>
</dbReference>
<protein>
    <submittedName>
        <fullName evidence="12">ABC transporter related</fullName>
    </submittedName>
</protein>
<dbReference type="GO" id="GO:0015421">
    <property type="term" value="F:ABC-type oligopeptide transporter activity"/>
    <property type="evidence" value="ECO:0007669"/>
    <property type="project" value="TreeGrafter"/>
</dbReference>
<dbReference type="STRING" id="525897.Dbac_3296"/>
<accession>C7LP52</accession>
<evidence type="ECO:0000259" key="10">
    <source>
        <dbReference type="PROSITE" id="PS50893"/>
    </source>
</evidence>
<evidence type="ECO:0000256" key="1">
    <source>
        <dbReference type="ARBA" id="ARBA00004651"/>
    </source>
</evidence>
<feature type="domain" description="ABC transmembrane type-1" evidence="11">
    <location>
        <begin position="27"/>
        <end position="308"/>
    </location>
</feature>
<keyword evidence="6" id="KW-0067">ATP-binding</keyword>
<dbReference type="AlphaFoldDB" id="C7LP52"/>
<evidence type="ECO:0000256" key="7">
    <source>
        <dbReference type="ARBA" id="ARBA00022989"/>
    </source>
</evidence>
<dbReference type="PROSITE" id="PS00211">
    <property type="entry name" value="ABC_TRANSPORTER_1"/>
    <property type="match status" value="1"/>
</dbReference>
<keyword evidence="4 9" id="KW-0812">Transmembrane</keyword>
<name>C7LP52_DESBD</name>
<dbReference type="SMART" id="SM00382">
    <property type="entry name" value="AAA"/>
    <property type="match status" value="1"/>
</dbReference>
<dbReference type="InterPro" id="IPR027417">
    <property type="entry name" value="P-loop_NTPase"/>
</dbReference>
<dbReference type="GO" id="GO:0005886">
    <property type="term" value="C:plasma membrane"/>
    <property type="evidence" value="ECO:0007669"/>
    <property type="project" value="UniProtKB-SubCell"/>
</dbReference>
<evidence type="ECO:0000256" key="2">
    <source>
        <dbReference type="ARBA" id="ARBA00022448"/>
    </source>
</evidence>
<feature type="transmembrane region" description="Helical" evidence="9">
    <location>
        <begin position="24"/>
        <end position="48"/>
    </location>
</feature>
<evidence type="ECO:0000313" key="13">
    <source>
        <dbReference type="Proteomes" id="UP000002216"/>
    </source>
</evidence>
<dbReference type="Pfam" id="PF00664">
    <property type="entry name" value="ABC_membrane"/>
    <property type="match status" value="1"/>
</dbReference>
<dbReference type="GO" id="GO:0005524">
    <property type="term" value="F:ATP binding"/>
    <property type="evidence" value="ECO:0007669"/>
    <property type="project" value="UniProtKB-KW"/>
</dbReference>
<evidence type="ECO:0000256" key="5">
    <source>
        <dbReference type="ARBA" id="ARBA00022741"/>
    </source>
</evidence>
<dbReference type="KEGG" id="dba:Dbac_3296"/>